<organism evidence="1">
    <name type="scientific">Acinetobacter sp. A1-4-2</name>
    <dbReference type="NCBI Taxonomy" id="3156489"/>
    <lineage>
        <taxon>Bacteria</taxon>
        <taxon>Pseudomonadati</taxon>
        <taxon>Pseudomonadota</taxon>
        <taxon>Gammaproteobacteria</taxon>
        <taxon>Moraxellales</taxon>
        <taxon>Moraxellaceae</taxon>
        <taxon>Acinetobacter</taxon>
    </lineage>
</organism>
<reference evidence="1" key="1">
    <citation type="submission" date="2024-06" db="EMBL/GenBank/DDBJ databases">
        <authorList>
            <person name="Song Z."/>
        </authorList>
    </citation>
    <scope>NUCLEOTIDE SEQUENCE</scope>
    <source>
        <strain evidence="1">A1-4-2</strain>
    </source>
</reference>
<name>A0AAU7STR6_9GAMM</name>
<evidence type="ECO:0000313" key="1">
    <source>
        <dbReference type="EMBL" id="XBU14385.1"/>
    </source>
</evidence>
<sequence>MVFAWASFVAVAKKAYGTGSQCEKVMFKPRWMEESMPGIALQTHFHTHTHYQKNYPKQFSLILSRFFMSIEYFLKQTAQ</sequence>
<gene>
    <name evidence="1" type="ORF">ABJ384_07725</name>
</gene>
<dbReference type="AlphaFoldDB" id="A0AAU7STR6"/>
<protein>
    <recommendedName>
        <fullName evidence="2">Secreted protein</fullName>
    </recommendedName>
</protein>
<dbReference type="EMBL" id="CP157981">
    <property type="protein sequence ID" value="XBU14385.1"/>
    <property type="molecule type" value="Genomic_DNA"/>
</dbReference>
<dbReference type="RefSeq" id="WP_349926528.1">
    <property type="nucleotide sequence ID" value="NZ_CP157981.1"/>
</dbReference>
<accession>A0AAU7STR6</accession>
<proteinExistence type="predicted"/>
<evidence type="ECO:0008006" key="2">
    <source>
        <dbReference type="Google" id="ProtNLM"/>
    </source>
</evidence>